<name>A0AAW0B3S1_9AGAR</name>
<dbReference type="AlphaFoldDB" id="A0AAW0B3S1"/>
<proteinExistence type="predicted"/>
<dbReference type="InterPro" id="IPR018306">
    <property type="entry name" value="Phage_T5_Orf172_DNA-bd"/>
</dbReference>
<feature type="domain" description="Bacteriophage T5 Orf172 DNA-binding" evidence="1">
    <location>
        <begin position="50"/>
        <end position="136"/>
    </location>
</feature>
<accession>A0AAW0B3S1</accession>
<evidence type="ECO:0000259" key="1">
    <source>
        <dbReference type="Pfam" id="PF10544"/>
    </source>
</evidence>
<sequence length="166" mass="19521">MSSTAVIERPARWSKGERRRRAYMRRFSRMTALQKLRILRDLNPYRDYRGFIYAFTQRVLRNGVYVGTRVKFGLTNNIDRRRREYRGCGGMCWISYWASDCVKLTEAIIHARLRARGIHIKKVVCGCGTHHREFFWKSGIGGTVDIQLEVEQTLIDTAQPIDRTDF</sequence>
<organism evidence="2 3">
    <name type="scientific">Favolaschia claudopus</name>
    <dbReference type="NCBI Taxonomy" id="2862362"/>
    <lineage>
        <taxon>Eukaryota</taxon>
        <taxon>Fungi</taxon>
        <taxon>Dikarya</taxon>
        <taxon>Basidiomycota</taxon>
        <taxon>Agaricomycotina</taxon>
        <taxon>Agaricomycetes</taxon>
        <taxon>Agaricomycetidae</taxon>
        <taxon>Agaricales</taxon>
        <taxon>Marasmiineae</taxon>
        <taxon>Mycenaceae</taxon>
        <taxon>Favolaschia</taxon>
    </lineage>
</organism>
<comment type="caution">
    <text evidence="2">The sequence shown here is derived from an EMBL/GenBank/DDBJ whole genome shotgun (WGS) entry which is preliminary data.</text>
</comment>
<gene>
    <name evidence="2" type="ORF">R3P38DRAFT_3197613</name>
</gene>
<dbReference type="Proteomes" id="UP001362999">
    <property type="component" value="Unassembled WGS sequence"/>
</dbReference>
<keyword evidence="3" id="KW-1185">Reference proteome</keyword>
<dbReference type="Pfam" id="PF10544">
    <property type="entry name" value="T5orf172"/>
    <property type="match status" value="1"/>
</dbReference>
<evidence type="ECO:0000313" key="3">
    <source>
        <dbReference type="Proteomes" id="UP001362999"/>
    </source>
</evidence>
<evidence type="ECO:0000313" key="2">
    <source>
        <dbReference type="EMBL" id="KAK7020318.1"/>
    </source>
</evidence>
<dbReference type="EMBL" id="JAWWNJ010000041">
    <property type="protein sequence ID" value="KAK7020318.1"/>
    <property type="molecule type" value="Genomic_DNA"/>
</dbReference>
<reference evidence="2 3" key="1">
    <citation type="journal article" date="2024" name="J Genomics">
        <title>Draft genome sequencing and assembly of Favolaschia claudopus CIRM-BRFM 2984 isolated from oak limbs.</title>
        <authorList>
            <person name="Navarro D."/>
            <person name="Drula E."/>
            <person name="Chaduli D."/>
            <person name="Cazenave R."/>
            <person name="Ahrendt S."/>
            <person name="Wang J."/>
            <person name="Lipzen A."/>
            <person name="Daum C."/>
            <person name="Barry K."/>
            <person name="Grigoriev I.V."/>
            <person name="Favel A."/>
            <person name="Rosso M.N."/>
            <person name="Martin F."/>
        </authorList>
    </citation>
    <scope>NUCLEOTIDE SEQUENCE [LARGE SCALE GENOMIC DNA]</scope>
    <source>
        <strain evidence="2 3">CIRM-BRFM 2984</strain>
    </source>
</reference>
<protein>
    <recommendedName>
        <fullName evidence="1">Bacteriophage T5 Orf172 DNA-binding domain-containing protein</fullName>
    </recommendedName>
</protein>